<comment type="caution">
    <text evidence="3">The sequence shown here is derived from an EMBL/GenBank/DDBJ whole genome shotgun (WGS) entry which is preliminary data.</text>
</comment>
<dbReference type="Proteomes" id="UP000729402">
    <property type="component" value="Unassembled WGS sequence"/>
</dbReference>
<dbReference type="Pfam" id="PF03105">
    <property type="entry name" value="SPX"/>
    <property type="match status" value="1"/>
</dbReference>
<gene>
    <name evidence="3" type="ORF">GUJ93_ZPchr0002g25948</name>
</gene>
<evidence type="ECO:0000259" key="2">
    <source>
        <dbReference type="PROSITE" id="PS51382"/>
    </source>
</evidence>
<dbReference type="GO" id="GO:0016036">
    <property type="term" value="P:cellular response to phosphate starvation"/>
    <property type="evidence" value="ECO:0007669"/>
    <property type="project" value="InterPro"/>
</dbReference>
<reference evidence="3" key="1">
    <citation type="journal article" date="2021" name="bioRxiv">
        <title>Whole Genome Assembly and Annotation of Northern Wild Rice, Zizania palustris L., Supports a Whole Genome Duplication in the Zizania Genus.</title>
        <authorList>
            <person name="Haas M."/>
            <person name="Kono T."/>
            <person name="Macchietto M."/>
            <person name="Millas R."/>
            <person name="McGilp L."/>
            <person name="Shao M."/>
            <person name="Duquette J."/>
            <person name="Hirsch C.N."/>
            <person name="Kimball J."/>
        </authorList>
    </citation>
    <scope>NUCLEOTIDE SEQUENCE</scope>
    <source>
        <tissue evidence="3">Fresh leaf tissue</tissue>
    </source>
</reference>
<feature type="region of interest" description="Disordered" evidence="1">
    <location>
        <begin position="155"/>
        <end position="178"/>
    </location>
</feature>
<sequence length="334" mass="36378">MVKFSKEYEANIIPEWKAAFVDYKRLKKLIKRIKVAAAGDLPPPHAGKEGTSSFDCGGYAFSILDPVRAIAAHFSPSQARTPLPAASVSGDEESSDTGELVRSTDKHERDFLERADDEIEKVNAFYEGQEAELLARGDALIEQLRILTDHAASRRARGLGRSRSVPIPPTPPSPSVMNGTSSRYLLSGLASPQSMSDGSLELQQAKVWEGAALADEVMAVLERNDVSFVGLAGKKDGKTKDSSKGRCGGALQLLPATLRIDIPATSPGRAAFKVWEELANVLRKDSSDTAAAFVHRKKIQHAEKNIRDAFMALYRGLELLKKFRHNRHSAAVMG</sequence>
<dbReference type="EMBL" id="JAAALK010000287">
    <property type="protein sequence ID" value="KAG8060689.1"/>
    <property type="molecule type" value="Genomic_DNA"/>
</dbReference>
<reference evidence="3" key="2">
    <citation type="submission" date="2021-02" db="EMBL/GenBank/DDBJ databases">
        <authorList>
            <person name="Kimball J.A."/>
            <person name="Haas M.W."/>
            <person name="Macchietto M."/>
            <person name="Kono T."/>
            <person name="Duquette J."/>
            <person name="Shao M."/>
        </authorList>
    </citation>
    <scope>NUCLEOTIDE SEQUENCE</scope>
    <source>
        <tissue evidence="3">Fresh leaf tissue</tissue>
    </source>
</reference>
<dbReference type="OrthoDB" id="9970435at2759"/>
<dbReference type="PANTHER" id="PTHR48477:SF1">
    <property type="entry name" value="PHOSPHATE TRANSPORTER PHO1"/>
    <property type="match status" value="1"/>
</dbReference>
<proteinExistence type="predicted"/>
<dbReference type="InterPro" id="IPR004331">
    <property type="entry name" value="SPX_dom"/>
</dbReference>
<keyword evidence="4" id="KW-1185">Reference proteome</keyword>
<accession>A0A8J5S5U3</accession>
<name>A0A8J5S5U3_ZIZPA</name>
<evidence type="ECO:0000313" key="4">
    <source>
        <dbReference type="Proteomes" id="UP000729402"/>
    </source>
</evidence>
<organism evidence="3 4">
    <name type="scientific">Zizania palustris</name>
    <name type="common">Northern wild rice</name>
    <dbReference type="NCBI Taxonomy" id="103762"/>
    <lineage>
        <taxon>Eukaryota</taxon>
        <taxon>Viridiplantae</taxon>
        <taxon>Streptophyta</taxon>
        <taxon>Embryophyta</taxon>
        <taxon>Tracheophyta</taxon>
        <taxon>Spermatophyta</taxon>
        <taxon>Magnoliopsida</taxon>
        <taxon>Liliopsida</taxon>
        <taxon>Poales</taxon>
        <taxon>Poaceae</taxon>
        <taxon>BOP clade</taxon>
        <taxon>Oryzoideae</taxon>
        <taxon>Oryzeae</taxon>
        <taxon>Zizaniinae</taxon>
        <taxon>Zizania</taxon>
    </lineage>
</organism>
<feature type="domain" description="SPX" evidence="2">
    <location>
        <begin position="2"/>
        <end position="334"/>
    </location>
</feature>
<feature type="region of interest" description="Disordered" evidence="1">
    <location>
        <begin position="80"/>
        <end position="109"/>
    </location>
</feature>
<dbReference type="PROSITE" id="PS51382">
    <property type="entry name" value="SPX"/>
    <property type="match status" value="1"/>
</dbReference>
<evidence type="ECO:0000313" key="3">
    <source>
        <dbReference type="EMBL" id="KAG8060689.1"/>
    </source>
</evidence>
<evidence type="ECO:0000256" key="1">
    <source>
        <dbReference type="SAM" id="MobiDB-lite"/>
    </source>
</evidence>
<dbReference type="AlphaFoldDB" id="A0A8J5S5U3"/>
<dbReference type="InterPro" id="IPR052486">
    <property type="entry name" value="PHO1"/>
</dbReference>
<dbReference type="PANTHER" id="PTHR48477">
    <property type="entry name" value="PHOSPHATE TRANSPORTER PHO1"/>
    <property type="match status" value="1"/>
</dbReference>
<protein>
    <recommendedName>
        <fullName evidence="2">SPX domain-containing protein</fullName>
    </recommendedName>
</protein>